<evidence type="ECO:0000256" key="4">
    <source>
        <dbReference type="ARBA" id="ARBA00022737"/>
    </source>
</evidence>
<dbReference type="GO" id="GO:0031012">
    <property type="term" value="C:extracellular matrix"/>
    <property type="evidence" value="ECO:0007669"/>
    <property type="project" value="TreeGrafter"/>
</dbReference>
<dbReference type="FunFam" id="2.20.100.10:FF:000029">
    <property type="entry name" value="ADAM metallopeptidase with thrombospondin type 1 motif, 6"/>
    <property type="match status" value="1"/>
</dbReference>
<accession>A0A1A6GDD1</accession>
<dbReference type="Pfam" id="PF19030">
    <property type="entry name" value="TSP1_ADAMTS"/>
    <property type="match status" value="3"/>
</dbReference>
<dbReference type="OrthoDB" id="10035764at2759"/>
<dbReference type="InterPro" id="IPR036383">
    <property type="entry name" value="TSP1_rpt_sf"/>
</dbReference>
<proteinExistence type="predicted"/>
<feature type="non-terminal residue" evidence="5">
    <location>
        <position position="235"/>
    </location>
</feature>
<evidence type="ECO:0000313" key="5">
    <source>
        <dbReference type="EMBL" id="OBS63770.1"/>
    </source>
</evidence>
<dbReference type="STRING" id="56216.A0A1A6GDD1"/>
<evidence type="ECO:0008006" key="7">
    <source>
        <dbReference type="Google" id="ProtNLM"/>
    </source>
</evidence>
<gene>
    <name evidence="5" type="ORF">A6R68_07691</name>
</gene>
<organism evidence="5 6">
    <name type="scientific">Neotoma lepida</name>
    <name type="common">Desert woodrat</name>
    <dbReference type="NCBI Taxonomy" id="56216"/>
    <lineage>
        <taxon>Eukaryota</taxon>
        <taxon>Metazoa</taxon>
        <taxon>Chordata</taxon>
        <taxon>Craniata</taxon>
        <taxon>Vertebrata</taxon>
        <taxon>Euteleostomi</taxon>
        <taxon>Mammalia</taxon>
        <taxon>Eutheria</taxon>
        <taxon>Euarchontoglires</taxon>
        <taxon>Glires</taxon>
        <taxon>Rodentia</taxon>
        <taxon>Myomorpha</taxon>
        <taxon>Muroidea</taxon>
        <taxon>Cricetidae</taxon>
        <taxon>Neotominae</taxon>
        <taxon>Neotoma</taxon>
    </lineage>
</organism>
<dbReference type="GO" id="GO:0005576">
    <property type="term" value="C:extracellular region"/>
    <property type="evidence" value="ECO:0007669"/>
    <property type="project" value="UniProtKB-SubCell"/>
</dbReference>
<evidence type="ECO:0000256" key="2">
    <source>
        <dbReference type="ARBA" id="ARBA00022525"/>
    </source>
</evidence>
<evidence type="ECO:0000256" key="1">
    <source>
        <dbReference type="ARBA" id="ARBA00004613"/>
    </source>
</evidence>
<dbReference type="EMBL" id="LZPO01098241">
    <property type="protein sequence ID" value="OBS63770.1"/>
    <property type="molecule type" value="Genomic_DNA"/>
</dbReference>
<protein>
    <recommendedName>
        <fullName evidence="7">ADAMTS/ADAMTS-like Spacer 1 domain-containing protein</fullName>
    </recommendedName>
</protein>
<dbReference type="SUPFAM" id="SSF82895">
    <property type="entry name" value="TSP-1 type 1 repeat"/>
    <property type="match status" value="3"/>
</dbReference>
<keyword evidence="3" id="KW-0732">Signal</keyword>
<evidence type="ECO:0000256" key="3">
    <source>
        <dbReference type="ARBA" id="ARBA00022729"/>
    </source>
</evidence>
<dbReference type="SMART" id="SM00209">
    <property type="entry name" value="TSP1"/>
    <property type="match status" value="3"/>
</dbReference>
<dbReference type="GO" id="GO:0006508">
    <property type="term" value="P:proteolysis"/>
    <property type="evidence" value="ECO:0007669"/>
    <property type="project" value="TreeGrafter"/>
</dbReference>
<dbReference type="GO" id="GO:0030198">
    <property type="term" value="P:extracellular matrix organization"/>
    <property type="evidence" value="ECO:0007669"/>
    <property type="project" value="TreeGrafter"/>
</dbReference>
<dbReference type="AlphaFoldDB" id="A0A1A6GDD1"/>
<dbReference type="FunFam" id="2.20.100.10:FF:000005">
    <property type="entry name" value="ADAM metallopeptidase with thrombospondin type 1 motif 9"/>
    <property type="match status" value="2"/>
</dbReference>
<evidence type="ECO:0000313" key="6">
    <source>
        <dbReference type="Proteomes" id="UP000092124"/>
    </source>
</evidence>
<reference evidence="5 6" key="1">
    <citation type="submission" date="2016-06" db="EMBL/GenBank/DDBJ databases">
        <title>The Draft Genome Sequence and Annotation of the Desert Woodrat Neotoma lepida.</title>
        <authorList>
            <person name="Campbell M."/>
            <person name="Oakeson K.F."/>
            <person name="Yandell M."/>
            <person name="Halpert J.R."/>
            <person name="Dearing D."/>
        </authorList>
    </citation>
    <scope>NUCLEOTIDE SEQUENCE [LARGE SCALE GENOMIC DNA]</scope>
    <source>
        <strain evidence="5">417</strain>
        <tissue evidence="5">Liver</tissue>
    </source>
</reference>
<comment type="subcellular location">
    <subcellularLocation>
        <location evidence="1">Secreted</location>
    </subcellularLocation>
</comment>
<dbReference type="GO" id="GO:0004222">
    <property type="term" value="F:metalloendopeptidase activity"/>
    <property type="evidence" value="ECO:0007669"/>
    <property type="project" value="TreeGrafter"/>
</dbReference>
<dbReference type="InterPro" id="IPR050439">
    <property type="entry name" value="ADAMTS_ADAMTS-like"/>
</dbReference>
<feature type="non-terminal residue" evidence="5">
    <location>
        <position position="1"/>
    </location>
</feature>
<dbReference type="Gene3D" id="2.20.100.10">
    <property type="entry name" value="Thrombospondin type-1 (TSP1) repeat"/>
    <property type="match status" value="3"/>
</dbReference>
<keyword evidence="6" id="KW-1185">Reference proteome</keyword>
<comment type="caution">
    <text evidence="5">The sequence shown here is derived from an EMBL/GenBank/DDBJ whole genome shotgun (WGS) entry which is preliminary data.</text>
</comment>
<dbReference type="InterPro" id="IPR000884">
    <property type="entry name" value="TSP1_rpt"/>
</dbReference>
<keyword evidence="2" id="KW-0964">Secreted</keyword>
<sequence>VSKDKKWYVKDWMTTPSSRTISVTLTVSHLKVKEPATLSPARLSKYDKIWFIGDWLECSKTCDGGMRTRAVLCIRRIGPSEEETLDYSDCLTHRPMEKESCNNQSCPPQWLALDWSECTPKCGPGFKHRIVVCKSSDLSKTFPAAQCPEESKPPARIRCSLGRCPPPRWVTGDWGQCTPKCGPGFKHRIVVCKSSDLSKTFPAAQCPEESKPPARIRCSLGRCPPPRWVTGDWGQ</sequence>
<dbReference type="PANTHER" id="PTHR13723">
    <property type="entry name" value="ADAMTS A DISINTEGRIN AND METALLOPROTEASE WITH THROMBOSPONDIN MOTIFS PROTEASE"/>
    <property type="match status" value="1"/>
</dbReference>
<keyword evidence="4" id="KW-0677">Repeat</keyword>
<dbReference type="PROSITE" id="PS50092">
    <property type="entry name" value="TSP1"/>
    <property type="match status" value="3"/>
</dbReference>
<name>A0A1A6GDD1_NEOLE</name>
<dbReference type="Proteomes" id="UP000092124">
    <property type="component" value="Unassembled WGS sequence"/>
</dbReference>
<dbReference type="PANTHER" id="PTHR13723:SF27">
    <property type="entry name" value="A DISINTEGRIN AND METALLOPROTEINASE WITH THROMBOSPONDIN MOTIFS 6"/>
    <property type="match status" value="1"/>
</dbReference>